<evidence type="ECO:0000313" key="1">
    <source>
        <dbReference type="EMBL" id="KAH7651432.1"/>
    </source>
</evidence>
<gene>
    <name evidence="1" type="ORF">IHE45_20G056900</name>
</gene>
<comment type="caution">
    <text evidence="1">The sequence shown here is derived from an EMBL/GenBank/DDBJ whole genome shotgun (WGS) entry which is preliminary data.</text>
</comment>
<evidence type="ECO:0000313" key="2">
    <source>
        <dbReference type="Proteomes" id="UP000827976"/>
    </source>
</evidence>
<accession>A0ACB7TW21</accession>
<dbReference type="Proteomes" id="UP000827976">
    <property type="component" value="Chromosome 20"/>
</dbReference>
<reference evidence="2" key="1">
    <citation type="journal article" date="2022" name="Nat. Commun.">
        <title>Chromosome evolution and the genetic basis of agronomically important traits in greater yam.</title>
        <authorList>
            <person name="Bredeson J.V."/>
            <person name="Lyons J.B."/>
            <person name="Oniyinde I.O."/>
            <person name="Okereke N.R."/>
            <person name="Kolade O."/>
            <person name="Nnabue I."/>
            <person name="Nwadili C.O."/>
            <person name="Hribova E."/>
            <person name="Parker M."/>
            <person name="Nwogha J."/>
            <person name="Shu S."/>
            <person name="Carlson J."/>
            <person name="Kariba R."/>
            <person name="Muthemba S."/>
            <person name="Knop K."/>
            <person name="Barton G.J."/>
            <person name="Sherwood A.V."/>
            <person name="Lopez-Montes A."/>
            <person name="Asiedu R."/>
            <person name="Jamnadass R."/>
            <person name="Muchugi A."/>
            <person name="Goodstein D."/>
            <person name="Egesi C.N."/>
            <person name="Featherston J."/>
            <person name="Asfaw A."/>
            <person name="Simpson G.G."/>
            <person name="Dolezel J."/>
            <person name="Hendre P.S."/>
            <person name="Van Deynze A."/>
            <person name="Kumar P.L."/>
            <person name="Obidiegwu J.E."/>
            <person name="Bhattacharjee R."/>
            <person name="Rokhsar D.S."/>
        </authorList>
    </citation>
    <scope>NUCLEOTIDE SEQUENCE [LARGE SCALE GENOMIC DNA]</scope>
    <source>
        <strain evidence="2">cv. TDa95/00328</strain>
    </source>
</reference>
<protein>
    <submittedName>
        <fullName evidence="1">Uncharacterized protein</fullName>
    </submittedName>
</protein>
<organism evidence="1 2">
    <name type="scientific">Dioscorea alata</name>
    <name type="common">Purple yam</name>
    <dbReference type="NCBI Taxonomy" id="55571"/>
    <lineage>
        <taxon>Eukaryota</taxon>
        <taxon>Viridiplantae</taxon>
        <taxon>Streptophyta</taxon>
        <taxon>Embryophyta</taxon>
        <taxon>Tracheophyta</taxon>
        <taxon>Spermatophyta</taxon>
        <taxon>Magnoliopsida</taxon>
        <taxon>Liliopsida</taxon>
        <taxon>Dioscoreales</taxon>
        <taxon>Dioscoreaceae</taxon>
        <taxon>Dioscorea</taxon>
    </lineage>
</organism>
<dbReference type="EMBL" id="CM037030">
    <property type="protein sequence ID" value="KAH7651432.1"/>
    <property type="molecule type" value="Genomic_DNA"/>
</dbReference>
<proteinExistence type="predicted"/>
<name>A0ACB7TW21_DIOAL</name>
<sequence>MACISKRSFLVPFIVFLFLSTSLQARKLLDGKQDDNKLFSMDAGLIISELNGMVTLGVRPPASEKATGSERMLGSVPSPGIGN</sequence>
<keyword evidence="2" id="KW-1185">Reference proteome</keyword>